<feature type="domain" description="Methyltransferase" evidence="4">
    <location>
        <begin position="110"/>
        <end position="201"/>
    </location>
</feature>
<dbReference type="PANTHER" id="PTHR43861">
    <property type="entry name" value="TRANS-ACONITATE 2-METHYLTRANSFERASE-RELATED"/>
    <property type="match status" value="1"/>
</dbReference>
<comment type="caution">
    <text evidence="5">The sequence shown here is derived from an EMBL/GenBank/DDBJ whole genome shotgun (WGS) entry which is preliminary data.</text>
</comment>
<reference evidence="6" key="1">
    <citation type="journal article" date="2023" name="Mol. Phylogenet. Evol.">
        <title>Genome-scale phylogeny and comparative genomics of the fungal order Sordariales.</title>
        <authorList>
            <person name="Hensen N."/>
            <person name="Bonometti L."/>
            <person name="Westerberg I."/>
            <person name="Brannstrom I.O."/>
            <person name="Guillou S."/>
            <person name="Cros-Aarteil S."/>
            <person name="Calhoun S."/>
            <person name="Haridas S."/>
            <person name="Kuo A."/>
            <person name="Mondo S."/>
            <person name="Pangilinan J."/>
            <person name="Riley R."/>
            <person name="LaButti K."/>
            <person name="Andreopoulos B."/>
            <person name="Lipzen A."/>
            <person name="Chen C."/>
            <person name="Yan M."/>
            <person name="Daum C."/>
            <person name="Ng V."/>
            <person name="Clum A."/>
            <person name="Steindorff A."/>
            <person name="Ohm R.A."/>
            <person name="Martin F."/>
            <person name="Silar P."/>
            <person name="Natvig D.O."/>
            <person name="Lalanne C."/>
            <person name="Gautier V."/>
            <person name="Ament-Velasquez S.L."/>
            <person name="Kruys A."/>
            <person name="Hutchinson M.I."/>
            <person name="Powell A.J."/>
            <person name="Barry K."/>
            <person name="Miller A.N."/>
            <person name="Grigoriev I.V."/>
            <person name="Debuchy R."/>
            <person name="Gladieux P."/>
            <person name="Hiltunen Thoren M."/>
            <person name="Johannesson H."/>
        </authorList>
    </citation>
    <scope>NUCLEOTIDE SEQUENCE [LARGE SCALE GENOMIC DNA]</scope>
    <source>
        <strain evidence="6">CBS 340.73</strain>
    </source>
</reference>
<dbReference type="AlphaFoldDB" id="A0AAN6NH97"/>
<name>A0AAN6NH97_9PEZI</name>
<dbReference type="EMBL" id="MU853753">
    <property type="protein sequence ID" value="KAK3945775.1"/>
    <property type="molecule type" value="Genomic_DNA"/>
</dbReference>
<evidence type="ECO:0000256" key="2">
    <source>
        <dbReference type="ARBA" id="ARBA00022679"/>
    </source>
</evidence>
<feature type="region of interest" description="Disordered" evidence="3">
    <location>
        <begin position="1"/>
        <end position="34"/>
    </location>
</feature>
<protein>
    <submittedName>
        <fullName evidence="5">Methyltransferase</fullName>
    </submittedName>
</protein>
<organism evidence="5 6">
    <name type="scientific">Diplogelasinospora grovesii</name>
    <dbReference type="NCBI Taxonomy" id="303347"/>
    <lineage>
        <taxon>Eukaryota</taxon>
        <taxon>Fungi</taxon>
        <taxon>Dikarya</taxon>
        <taxon>Ascomycota</taxon>
        <taxon>Pezizomycotina</taxon>
        <taxon>Sordariomycetes</taxon>
        <taxon>Sordariomycetidae</taxon>
        <taxon>Sordariales</taxon>
        <taxon>Diplogelasinosporaceae</taxon>
        <taxon>Diplogelasinospora</taxon>
    </lineage>
</organism>
<dbReference type="Pfam" id="PF13649">
    <property type="entry name" value="Methyltransf_25"/>
    <property type="match status" value="1"/>
</dbReference>
<keyword evidence="6" id="KW-1185">Reference proteome</keyword>
<evidence type="ECO:0000313" key="5">
    <source>
        <dbReference type="EMBL" id="KAK3945775.1"/>
    </source>
</evidence>
<dbReference type="Proteomes" id="UP001303473">
    <property type="component" value="Unassembled WGS sequence"/>
</dbReference>
<evidence type="ECO:0000259" key="4">
    <source>
        <dbReference type="Pfam" id="PF13649"/>
    </source>
</evidence>
<dbReference type="InterPro" id="IPR041698">
    <property type="entry name" value="Methyltransf_25"/>
</dbReference>
<dbReference type="CDD" id="cd02440">
    <property type="entry name" value="AdoMet_MTases"/>
    <property type="match status" value="1"/>
</dbReference>
<dbReference type="PANTHER" id="PTHR43861:SF1">
    <property type="entry name" value="TRANS-ACONITATE 2-METHYLTRANSFERASE"/>
    <property type="match status" value="1"/>
</dbReference>
<dbReference type="InterPro" id="IPR029063">
    <property type="entry name" value="SAM-dependent_MTases_sf"/>
</dbReference>
<evidence type="ECO:0000256" key="1">
    <source>
        <dbReference type="ARBA" id="ARBA00022603"/>
    </source>
</evidence>
<dbReference type="GO" id="GO:0008168">
    <property type="term" value="F:methyltransferase activity"/>
    <property type="evidence" value="ECO:0007669"/>
    <property type="project" value="UniProtKB-KW"/>
</dbReference>
<dbReference type="Gene3D" id="3.40.50.150">
    <property type="entry name" value="Vaccinia Virus protein VP39"/>
    <property type="match status" value="1"/>
</dbReference>
<dbReference type="SUPFAM" id="SSF53335">
    <property type="entry name" value="S-adenosyl-L-methionine-dependent methyltransferases"/>
    <property type="match status" value="1"/>
</dbReference>
<accession>A0AAN6NH97</accession>
<evidence type="ECO:0000313" key="6">
    <source>
        <dbReference type="Proteomes" id="UP001303473"/>
    </source>
</evidence>
<keyword evidence="1 5" id="KW-0489">Methyltransferase</keyword>
<dbReference type="GO" id="GO:0032259">
    <property type="term" value="P:methylation"/>
    <property type="evidence" value="ECO:0007669"/>
    <property type="project" value="UniProtKB-KW"/>
</dbReference>
<evidence type="ECO:0000256" key="3">
    <source>
        <dbReference type="SAM" id="MobiDB-lite"/>
    </source>
</evidence>
<sequence length="278" mass="30539">MYLRAPVKAVHSKKDTHGVGSLTQGPSVPNPPKFRPGLIINQNWTLTIMYYHDTTTPKEVVEQAYDHIAEWYLGWVEGPGQRSSPRERYANKVLENAAPASSSSSSPMRVLELGCGPGVPITRMLLDRGAQVVANDISTRQLGMARARCPQATLVAGDMAALSFEPASFDGVVSFFTIFHLPRAEQKGMLAKIHSWLRPGGMFVFNLATVDEEEIHGEFLGHGMFWSSYGVEDSKAMVRDVGLEVVEAEVLEAGEGQLEESDPDYGVKFMWVAARKGV</sequence>
<proteinExistence type="predicted"/>
<keyword evidence="2" id="KW-0808">Transferase</keyword>
<gene>
    <name evidence="5" type="ORF">QBC46DRAFT_369933</name>
</gene>